<dbReference type="Gene3D" id="3.40.50.12780">
    <property type="entry name" value="N-terminal domain of ligase-like"/>
    <property type="match status" value="1"/>
</dbReference>
<organism evidence="3 4">
    <name type="scientific">Paramarasmius palmivorus</name>
    <dbReference type="NCBI Taxonomy" id="297713"/>
    <lineage>
        <taxon>Eukaryota</taxon>
        <taxon>Fungi</taxon>
        <taxon>Dikarya</taxon>
        <taxon>Basidiomycota</taxon>
        <taxon>Agaricomycotina</taxon>
        <taxon>Agaricomycetes</taxon>
        <taxon>Agaricomycetidae</taxon>
        <taxon>Agaricales</taxon>
        <taxon>Marasmiineae</taxon>
        <taxon>Marasmiaceae</taxon>
        <taxon>Paramarasmius</taxon>
    </lineage>
</organism>
<dbReference type="PANTHER" id="PTHR43201">
    <property type="entry name" value="ACYL-COA SYNTHETASE"/>
    <property type="match status" value="1"/>
</dbReference>
<evidence type="ECO:0000259" key="2">
    <source>
        <dbReference type="Pfam" id="PF00501"/>
    </source>
</evidence>
<evidence type="ECO:0000256" key="1">
    <source>
        <dbReference type="ARBA" id="ARBA00006432"/>
    </source>
</evidence>
<dbReference type="Pfam" id="PF23562">
    <property type="entry name" value="AMP-binding_C_3"/>
    <property type="match status" value="1"/>
</dbReference>
<dbReference type="Proteomes" id="UP001383192">
    <property type="component" value="Unassembled WGS sequence"/>
</dbReference>
<dbReference type="GO" id="GO:0031956">
    <property type="term" value="F:medium-chain fatty acid-CoA ligase activity"/>
    <property type="evidence" value="ECO:0007669"/>
    <property type="project" value="TreeGrafter"/>
</dbReference>
<dbReference type="AlphaFoldDB" id="A0AAW0CXG9"/>
<dbReference type="InterPro" id="IPR042099">
    <property type="entry name" value="ANL_N_sf"/>
</dbReference>
<dbReference type="PANTHER" id="PTHR43201:SF8">
    <property type="entry name" value="ACYL-COA SYNTHETASE FAMILY MEMBER 3"/>
    <property type="match status" value="1"/>
</dbReference>
<dbReference type="InterPro" id="IPR000873">
    <property type="entry name" value="AMP-dep_synth/lig_dom"/>
</dbReference>
<proteinExistence type="inferred from homology"/>
<gene>
    <name evidence="3" type="ORF">VNI00_008125</name>
</gene>
<keyword evidence="4" id="KW-1185">Reference proteome</keyword>
<comment type="similarity">
    <text evidence="1">Belongs to the ATP-dependent AMP-binding enzyme family.</text>
</comment>
<name>A0AAW0CXG9_9AGAR</name>
<dbReference type="SUPFAM" id="SSF56801">
    <property type="entry name" value="Acetyl-CoA synthetase-like"/>
    <property type="match status" value="1"/>
</dbReference>
<protein>
    <recommendedName>
        <fullName evidence="2">AMP-dependent synthetase/ligase domain-containing protein</fullName>
    </recommendedName>
</protein>
<feature type="domain" description="AMP-dependent synthetase/ligase" evidence="2">
    <location>
        <begin position="16"/>
        <end position="332"/>
    </location>
</feature>
<dbReference type="Pfam" id="PF00501">
    <property type="entry name" value="AMP-binding"/>
    <property type="match status" value="1"/>
</dbReference>
<dbReference type="EMBL" id="JAYKXP010000027">
    <property type="protein sequence ID" value="KAK7043957.1"/>
    <property type="molecule type" value="Genomic_DNA"/>
</dbReference>
<evidence type="ECO:0000313" key="3">
    <source>
        <dbReference type="EMBL" id="KAK7043957.1"/>
    </source>
</evidence>
<evidence type="ECO:0000313" key="4">
    <source>
        <dbReference type="Proteomes" id="UP001383192"/>
    </source>
</evidence>
<reference evidence="3 4" key="1">
    <citation type="submission" date="2024-01" db="EMBL/GenBank/DDBJ databases">
        <title>A draft genome for a cacao thread blight-causing isolate of Paramarasmius palmivorus.</title>
        <authorList>
            <person name="Baruah I.K."/>
            <person name="Bukari Y."/>
            <person name="Amoako-Attah I."/>
            <person name="Meinhardt L.W."/>
            <person name="Bailey B.A."/>
            <person name="Cohen S.P."/>
        </authorList>
    </citation>
    <scope>NUCLEOTIDE SEQUENCE [LARGE SCALE GENOMIC DNA]</scope>
    <source>
        <strain evidence="3 4">GH-12</strain>
    </source>
</reference>
<accession>A0AAW0CXG9</accession>
<dbReference type="GO" id="GO:0006631">
    <property type="term" value="P:fatty acid metabolic process"/>
    <property type="evidence" value="ECO:0007669"/>
    <property type="project" value="TreeGrafter"/>
</dbReference>
<comment type="caution">
    <text evidence="3">The sequence shown here is derived from an EMBL/GenBank/DDBJ whole genome shotgun (WGS) entry which is preliminary data.</text>
</comment>
<sequence>MQFRTPVSNLKASWLKYHARPAFKIPHEDGTWSTITYADFYHDVQVAANHWYHILQSDSISQRSVVGLCVRGYGYADLLHLYGLMGAGYIPQPFSILPNAQVIRTLLSQSKAQALIWDESYGDIFSDDAIDIVSYRVTQHYDFPLPEGFDSIPVIPVVKADDISLVLHTSGSTSGRPKLVPQTFRWLATAVAKARKMQIPISDPEKRTVRNWLGSICHTGQMFMLMSTVYHGGCTILPQAPRTTFSTTELINLIVDLGLTELCLFPSLLSKQLRAARQNSNLLHCLQKLDAVSYGGTYLPAEDIEWASQNGIKLMNYYGSTEIGLPILMSDYTQRDPRILRVLTYLDSEATISYRFDPISQTPNSLVELVILSTSGDCPSISNGDFHTGDLFERVDADGYVYRGRDDDWIKMANALRCDTSAIEENVRTLCSNLITECVVVGVKRPFPSVIVEIPPELEGPHASLKEEIFRRIQPSQVELLMHERIPSSRYIFIVQKDRIPRTNTKGNVRRRAAEDALRAELDEAYRELVD</sequence>